<dbReference type="InterPro" id="IPR004467">
    <property type="entry name" value="Or_phspho_trans_dom"/>
</dbReference>
<dbReference type="CDD" id="cd06223">
    <property type="entry name" value="PRTases_typeI"/>
    <property type="match status" value="1"/>
</dbReference>
<dbReference type="PANTHER" id="PTHR46683">
    <property type="entry name" value="OROTATE PHOSPHORIBOSYLTRANSFERASE 1-RELATED"/>
    <property type="match status" value="1"/>
</dbReference>
<evidence type="ECO:0000256" key="1">
    <source>
        <dbReference type="ARBA" id="ARBA00003769"/>
    </source>
</evidence>
<evidence type="ECO:0000256" key="5">
    <source>
        <dbReference type="ARBA" id="ARBA00011971"/>
    </source>
</evidence>
<dbReference type="EC" id="2.4.2.10" evidence="5"/>
<dbReference type="HAMAP" id="MF_01208">
    <property type="entry name" value="PyrE"/>
    <property type="match status" value="1"/>
</dbReference>
<comment type="pathway">
    <text evidence="2">Pyrimidine metabolism; UMP biosynthesis via de novo pathway; UMP from orotate: step 1/2.</text>
</comment>
<dbReference type="GO" id="GO:0044205">
    <property type="term" value="P:'de novo' UMP biosynthetic process"/>
    <property type="evidence" value="ECO:0007669"/>
    <property type="project" value="UniProtKB-UniPathway"/>
</dbReference>
<dbReference type="GO" id="GO:0006207">
    <property type="term" value="P:'de novo' pyrimidine nucleobase biosynthetic process"/>
    <property type="evidence" value="ECO:0007669"/>
    <property type="project" value="TreeGrafter"/>
</dbReference>
<evidence type="ECO:0000256" key="7">
    <source>
        <dbReference type="ARBA" id="ARBA00022679"/>
    </source>
</evidence>
<comment type="similarity">
    <text evidence="3">Belongs to the purine/pyrimidine phosphoribosyltransferase family. PyrE subfamily.</text>
</comment>
<dbReference type="GO" id="GO:0005737">
    <property type="term" value="C:cytoplasm"/>
    <property type="evidence" value="ECO:0007669"/>
    <property type="project" value="TreeGrafter"/>
</dbReference>
<dbReference type="InterPro" id="IPR029057">
    <property type="entry name" value="PRTase-like"/>
</dbReference>
<dbReference type="AlphaFoldDB" id="A0A381RGC4"/>
<dbReference type="InterPro" id="IPR000836">
    <property type="entry name" value="PRTase_dom"/>
</dbReference>
<evidence type="ECO:0000313" key="9">
    <source>
        <dbReference type="EMBL" id="SUZ88243.1"/>
    </source>
</evidence>
<keyword evidence="6" id="KW-0328">Glycosyltransferase</keyword>
<dbReference type="SUPFAM" id="SSF53271">
    <property type="entry name" value="PRTase-like"/>
    <property type="match status" value="1"/>
</dbReference>
<evidence type="ECO:0000256" key="3">
    <source>
        <dbReference type="ARBA" id="ARBA00006340"/>
    </source>
</evidence>
<accession>A0A381RGC4</accession>
<proteinExistence type="inferred from homology"/>
<protein>
    <recommendedName>
        <fullName evidence="5">orotate phosphoribosyltransferase</fullName>
        <ecNumber evidence="5">2.4.2.10</ecNumber>
    </recommendedName>
</protein>
<keyword evidence="8" id="KW-0665">Pyrimidine biosynthesis</keyword>
<evidence type="ECO:0000256" key="2">
    <source>
        <dbReference type="ARBA" id="ARBA00004889"/>
    </source>
</evidence>
<evidence type="ECO:0000256" key="8">
    <source>
        <dbReference type="ARBA" id="ARBA00022975"/>
    </source>
</evidence>
<gene>
    <name evidence="9" type="ORF">METZ01_LOCUS41097</name>
</gene>
<comment type="function">
    <text evidence="1">Catalyzes the transfer of a ribosyl phosphate group from 5-phosphoribose 1-diphosphate to orotate, leading to the formation of orotidine monophosphate (OMP).</text>
</comment>
<organism evidence="9">
    <name type="scientific">marine metagenome</name>
    <dbReference type="NCBI Taxonomy" id="408172"/>
    <lineage>
        <taxon>unclassified sequences</taxon>
        <taxon>metagenomes</taxon>
        <taxon>ecological metagenomes</taxon>
    </lineage>
</organism>
<dbReference type="PANTHER" id="PTHR46683:SF1">
    <property type="entry name" value="OROTATE PHOSPHORIBOSYLTRANSFERASE 1-RELATED"/>
    <property type="match status" value="1"/>
</dbReference>
<name>A0A381RGC4_9ZZZZ</name>
<dbReference type="GO" id="GO:0004588">
    <property type="term" value="F:orotate phosphoribosyltransferase activity"/>
    <property type="evidence" value="ECO:0007669"/>
    <property type="project" value="UniProtKB-EC"/>
</dbReference>
<dbReference type="UniPathway" id="UPA00070">
    <property type="reaction ID" value="UER00119"/>
</dbReference>
<evidence type="ECO:0000256" key="6">
    <source>
        <dbReference type="ARBA" id="ARBA00022676"/>
    </source>
</evidence>
<evidence type="ECO:0000256" key="4">
    <source>
        <dbReference type="ARBA" id="ARBA00011738"/>
    </source>
</evidence>
<dbReference type="GO" id="GO:0046132">
    <property type="term" value="P:pyrimidine ribonucleoside biosynthetic process"/>
    <property type="evidence" value="ECO:0007669"/>
    <property type="project" value="TreeGrafter"/>
</dbReference>
<dbReference type="InterPro" id="IPR023031">
    <property type="entry name" value="OPRT"/>
</dbReference>
<reference evidence="9" key="1">
    <citation type="submission" date="2018-05" db="EMBL/GenBank/DDBJ databases">
        <authorList>
            <person name="Lanie J.A."/>
            <person name="Ng W.-L."/>
            <person name="Kazmierczak K.M."/>
            <person name="Andrzejewski T.M."/>
            <person name="Davidsen T.M."/>
            <person name="Wayne K.J."/>
            <person name="Tettelin H."/>
            <person name="Glass J.I."/>
            <person name="Rusch D."/>
            <person name="Podicherti R."/>
            <person name="Tsui H.-C.T."/>
            <person name="Winkler M.E."/>
        </authorList>
    </citation>
    <scope>NUCLEOTIDE SEQUENCE</scope>
</reference>
<sequence>MQTYKKKFAEFLVRADALQFGEFTLKSGRSSPYFFNSSKFNNGPLIEELGSYYAAAIEENAPNCNLIYGPAYKGIPLCISTAIALSARLNQNIGYFFNRKEKKTHGDQGTLVGQFPLASDTVVMVDDVITDGLTKIESVKLIRELCKVEFSGVLVALDRMEKNSQDNDAITEFQQKTSVPVWSIITIREICDYLKNRKIGGSVVLDESTFLKIENYLAEHSVRS</sequence>
<dbReference type="EMBL" id="UINC01001760">
    <property type="protein sequence ID" value="SUZ88243.1"/>
    <property type="molecule type" value="Genomic_DNA"/>
</dbReference>
<dbReference type="NCBIfam" id="TIGR00336">
    <property type="entry name" value="pyrE"/>
    <property type="match status" value="1"/>
</dbReference>
<dbReference type="Gene3D" id="3.40.50.2020">
    <property type="match status" value="1"/>
</dbReference>
<comment type="subunit">
    <text evidence="4">Homodimer.</text>
</comment>
<keyword evidence="7" id="KW-0808">Transferase</keyword>